<dbReference type="GO" id="GO:0016020">
    <property type="term" value="C:membrane"/>
    <property type="evidence" value="ECO:0007669"/>
    <property type="project" value="UniProtKB-SubCell"/>
</dbReference>
<keyword evidence="2 5" id="KW-0812">Transmembrane</keyword>
<keyword evidence="8" id="KW-1185">Reference proteome</keyword>
<name>A0A4Q7M6E7_9MICO</name>
<dbReference type="EMBL" id="SGWX01000001">
    <property type="protein sequence ID" value="RZS62178.1"/>
    <property type="molecule type" value="Genomic_DNA"/>
</dbReference>
<feature type="transmembrane region" description="Helical" evidence="5">
    <location>
        <begin position="106"/>
        <end position="124"/>
    </location>
</feature>
<evidence type="ECO:0000256" key="2">
    <source>
        <dbReference type="ARBA" id="ARBA00022692"/>
    </source>
</evidence>
<comment type="subcellular location">
    <subcellularLocation>
        <location evidence="1">Membrane</location>
        <topology evidence="1">Multi-pass membrane protein</topology>
    </subcellularLocation>
</comment>
<keyword evidence="3 5" id="KW-1133">Transmembrane helix</keyword>
<sequence length="369" mass="38464">MDDPGRPRLAGRVVRRLVLRARARQGVSRVRTSFWPIVQAAAAAGLAYLLGGWLLGHEQPFFAAIAAWACLGFTFDRDVRKIAEVALGVTVGVAVGDLVVQLIGSGWWQLSTVLVVAAVLARFVDRGAVLAAQAGTQAIVVVGLPSLTGGPFGRAGDAMVGGAVALAVALLTPTDPRRGLRTLGNVATTALAAVVELAAGAVRAADADGLAAALVRARASDPALSEWLERVQHASEQARVSINRVHRDELERLGAQAVLVERAMRTVRVLVRRAPFELRHASAPERAVLADLLDRFAAGVRLLAAAVSTGQDAAVARSTLTELAGALDPHETSDWGVRALVVLLRSPVVDVLEAAGAGPQEARAALGDL</sequence>
<evidence type="ECO:0000256" key="4">
    <source>
        <dbReference type="ARBA" id="ARBA00023136"/>
    </source>
</evidence>
<protein>
    <submittedName>
        <fullName evidence="7">Uncharacterized membrane protein YgaE (UPF0421/DUF939 family)</fullName>
    </submittedName>
</protein>
<feature type="domain" description="Integral membrane bound transporter" evidence="6">
    <location>
        <begin position="47"/>
        <end position="168"/>
    </location>
</feature>
<evidence type="ECO:0000313" key="7">
    <source>
        <dbReference type="EMBL" id="RZS62178.1"/>
    </source>
</evidence>
<dbReference type="Proteomes" id="UP000293852">
    <property type="component" value="Unassembled WGS sequence"/>
</dbReference>
<evidence type="ECO:0000313" key="8">
    <source>
        <dbReference type="Proteomes" id="UP000293852"/>
    </source>
</evidence>
<gene>
    <name evidence="7" type="ORF">EV386_2497</name>
</gene>
<evidence type="ECO:0000256" key="1">
    <source>
        <dbReference type="ARBA" id="ARBA00004141"/>
    </source>
</evidence>
<evidence type="ECO:0000256" key="5">
    <source>
        <dbReference type="SAM" id="Phobius"/>
    </source>
</evidence>
<feature type="transmembrane region" description="Helical" evidence="5">
    <location>
        <begin position="34"/>
        <end position="53"/>
    </location>
</feature>
<organism evidence="7 8">
    <name type="scientific">Xylanimonas ulmi</name>
    <dbReference type="NCBI Taxonomy" id="228973"/>
    <lineage>
        <taxon>Bacteria</taxon>
        <taxon>Bacillati</taxon>
        <taxon>Actinomycetota</taxon>
        <taxon>Actinomycetes</taxon>
        <taxon>Micrococcales</taxon>
        <taxon>Promicromonosporaceae</taxon>
        <taxon>Xylanimonas</taxon>
    </lineage>
</organism>
<proteinExistence type="predicted"/>
<accession>A0A4Q7M6E7</accession>
<reference evidence="7 8" key="1">
    <citation type="submission" date="2019-02" db="EMBL/GenBank/DDBJ databases">
        <title>Sequencing the genomes of 1000 actinobacteria strains.</title>
        <authorList>
            <person name="Klenk H.-P."/>
        </authorList>
    </citation>
    <scope>NUCLEOTIDE SEQUENCE [LARGE SCALE GENOMIC DNA]</scope>
    <source>
        <strain evidence="7 8">DSM 16932</strain>
    </source>
</reference>
<evidence type="ECO:0000256" key="3">
    <source>
        <dbReference type="ARBA" id="ARBA00022989"/>
    </source>
</evidence>
<dbReference type="AlphaFoldDB" id="A0A4Q7M6E7"/>
<evidence type="ECO:0000259" key="6">
    <source>
        <dbReference type="Pfam" id="PF13515"/>
    </source>
</evidence>
<keyword evidence="4 5" id="KW-0472">Membrane</keyword>
<comment type="caution">
    <text evidence="7">The sequence shown here is derived from an EMBL/GenBank/DDBJ whole genome shotgun (WGS) entry which is preliminary data.</text>
</comment>
<dbReference type="InterPro" id="IPR049453">
    <property type="entry name" value="Memb_transporter_dom"/>
</dbReference>
<dbReference type="Pfam" id="PF13515">
    <property type="entry name" value="FUSC_2"/>
    <property type="match status" value="1"/>
</dbReference>